<name>A0A5N5QLK2_9AGAM</name>
<reference evidence="2 3" key="1">
    <citation type="journal article" date="2019" name="Fungal Biol. Biotechnol.">
        <title>Draft genome sequence of fastidious pathogen Ceratobasidium theobromae, which causes vascular-streak dieback in Theobroma cacao.</title>
        <authorList>
            <person name="Ali S.S."/>
            <person name="Asman A."/>
            <person name="Shao J."/>
            <person name="Firmansyah A.P."/>
            <person name="Susilo A.W."/>
            <person name="Rosmana A."/>
            <person name="McMahon P."/>
            <person name="Junaid M."/>
            <person name="Guest D."/>
            <person name="Kheng T.Y."/>
            <person name="Meinhardt L.W."/>
            <person name="Bailey B.A."/>
        </authorList>
    </citation>
    <scope>NUCLEOTIDE SEQUENCE [LARGE SCALE GENOMIC DNA]</scope>
    <source>
        <strain evidence="2 3">CT2</strain>
    </source>
</reference>
<dbReference type="Proteomes" id="UP000383932">
    <property type="component" value="Unassembled WGS sequence"/>
</dbReference>
<keyword evidence="3" id="KW-1185">Reference proteome</keyword>
<feature type="region of interest" description="Disordered" evidence="1">
    <location>
        <begin position="76"/>
        <end position="98"/>
    </location>
</feature>
<evidence type="ECO:0000256" key="1">
    <source>
        <dbReference type="SAM" id="MobiDB-lite"/>
    </source>
</evidence>
<dbReference type="AlphaFoldDB" id="A0A5N5QLK2"/>
<feature type="compositionally biased region" description="Low complexity" evidence="1">
    <location>
        <begin position="1"/>
        <end position="14"/>
    </location>
</feature>
<comment type="caution">
    <text evidence="2">The sequence shown here is derived from an EMBL/GenBank/DDBJ whole genome shotgun (WGS) entry which is preliminary data.</text>
</comment>
<organism evidence="2 3">
    <name type="scientific">Ceratobasidium theobromae</name>
    <dbReference type="NCBI Taxonomy" id="1582974"/>
    <lineage>
        <taxon>Eukaryota</taxon>
        <taxon>Fungi</taxon>
        <taxon>Dikarya</taxon>
        <taxon>Basidiomycota</taxon>
        <taxon>Agaricomycotina</taxon>
        <taxon>Agaricomycetes</taxon>
        <taxon>Cantharellales</taxon>
        <taxon>Ceratobasidiaceae</taxon>
        <taxon>Ceratobasidium</taxon>
    </lineage>
</organism>
<accession>A0A5N5QLK2</accession>
<evidence type="ECO:0000313" key="3">
    <source>
        <dbReference type="Proteomes" id="UP000383932"/>
    </source>
</evidence>
<feature type="region of interest" description="Disordered" evidence="1">
    <location>
        <begin position="1"/>
        <end position="20"/>
    </location>
</feature>
<gene>
    <name evidence="2" type="ORF">CTheo_4508</name>
</gene>
<evidence type="ECO:0000313" key="2">
    <source>
        <dbReference type="EMBL" id="KAB5592056.1"/>
    </source>
</evidence>
<proteinExistence type="predicted"/>
<protein>
    <submittedName>
        <fullName evidence="2">Uncharacterized protein</fullName>
    </submittedName>
</protein>
<dbReference type="EMBL" id="SSOP01000078">
    <property type="protein sequence ID" value="KAB5592056.1"/>
    <property type="molecule type" value="Genomic_DNA"/>
</dbReference>
<feature type="compositionally biased region" description="Low complexity" evidence="1">
    <location>
        <begin position="81"/>
        <end position="98"/>
    </location>
</feature>
<sequence length="315" mass="34553">MTPSSTSSSANTSSIFGYANNSTSRDLDVEVDLSREHVIKLSLTLPVGLPPNKERTQPTSVLRARPRLNALADKTNRGSVPIATSTPKKPATPQAKPTVTHKPIMVPSADHNLDRSGCMTRKPAIPRETNVKASVDSYSALTNSRSHFDTSSPNYGFSTPHPHHGTISAGTNGVSGFWELCVTHYTFPISGTPWSVASPKPIGHMNAQLFDDEYWLADFALLGMDGMLKSRKCSWRADGMRVSVSFVAQILLTDGRNERNVILGPSEIQRVSLKFDGYGKVDGILKRGKHWLVEFTGERRGTPRDMVSNWGDFED</sequence>